<comment type="caution">
    <text evidence="6">The sequence shown here is derived from an EMBL/GenBank/DDBJ whole genome shotgun (WGS) entry which is preliminary data.</text>
</comment>
<feature type="region of interest" description="Disordered" evidence="4">
    <location>
        <begin position="19"/>
        <end position="147"/>
    </location>
</feature>
<dbReference type="PANTHER" id="PTHR45789">
    <property type="entry name" value="FI18025P1"/>
    <property type="match status" value="1"/>
</dbReference>
<evidence type="ECO:0000256" key="4">
    <source>
        <dbReference type="SAM" id="MobiDB-lite"/>
    </source>
</evidence>
<sequence>MPLATPPTQHSDMFQHGLHHLAEHNASTPYPQGYYDGGVRSGPAYSSPMPEYGRSYPGHRRSRPSYDGYGPEFQGSAFQTPEYQGRPYPDTPLTSPPTPHHHALRTRSQQIRRESPEPKRLQSARSRIPALQSTKKGRKTKAKSDSDIHLEGPLSVVTKDWEHVPLVDIEAYVNRSSEERRREIDEGKKPGKVKRPMNSFMLYRKAYQARTKEYCLQNNHQVVSKVCGRSWPMESDQIRAQYIAWAKLESENHAKAHPEYKFSPTKAEGTRQSEEPDDEDASDLDDYDYREGRTKKKNRPTPVQYTAAYPPTDSAYQYSRESSAQPSHGGTYNKSHFLTSNPGKVYPEQYNPGLPPGQYYEQETVDRNGGQFQDVLLRKSDMHHVGLPSAQDYDLFDQGQNQYHHGATPPPDHRIDPLLMVQEQAVYDGHFSSPEPQYFSSYADDPNMIDPLLHLDAEGGMNSLQIHDQDLDILRGHHIGWEVNPLDVGQEFEMWMDGE</sequence>
<dbReference type="InterPro" id="IPR009071">
    <property type="entry name" value="HMG_box_dom"/>
</dbReference>
<proteinExistence type="predicted"/>
<accession>A0A3D8SS09</accession>
<dbReference type="PROSITE" id="PS50118">
    <property type="entry name" value="HMG_BOX_2"/>
    <property type="match status" value="1"/>
</dbReference>
<gene>
    <name evidence="6" type="ORF">BP6252_01117</name>
</gene>
<dbReference type="OrthoDB" id="2307332at2759"/>
<dbReference type="GO" id="GO:0000978">
    <property type="term" value="F:RNA polymerase II cis-regulatory region sequence-specific DNA binding"/>
    <property type="evidence" value="ECO:0007669"/>
    <property type="project" value="TreeGrafter"/>
</dbReference>
<dbReference type="CDD" id="cd01389">
    <property type="entry name" value="HMG-box_ROX1-like"/>
    <property type="match status" value="1"/>
</dbReference>
<dbReference type="SUPFAM" id="SSF47095">
    <property type="entry name" value="HMG-box"/>
    <property type="match status" value="1"/>
</dbReference>
<evidence type="ECO:0000256" key="1">
    <source>
        <dbReference type="ARBA" id="ARBA00023125"/>
    </source>
</evidence>
<dbReference type="PANTHER" id="PTHR45789:SF2">
    <property type="entry name" value="FI18025P1"/>
    <property type="match status" value="1"/>
</dbReference>
<dbReference type="InterPro" id="IPR051356">
    <property type="entry name" value="SOX/SOX-like_TF"/>
</dbReference>
<dbReference type="GO" id="GO:0005634">
    <property type="term" value="C:nucleus"/>
    <property type="evidence" value="ECO:0007669"/>
    <property type="project" value="UniProtKB-UniRule"/>
</dbReference>
<dbReference type="STRING" id="1849047.A0A3D8SS09"/>
<dbReference type="Gene3D" id="1.10.30.10">
    <property type="entry name" value="High mobility group box domain"/>
    <property type="match status" value="1"/>
</dbReference>
<feature type="compositionally biased region" description="Acidic residues" evidence="4">
    <location>
        <begin position="275"/>
        <end position="286"/>
    </location>
</feature>
<dbReference type="AlphaFoldDB" id="A0A3D8SS09"/>
<organism evidence="6 7">
    <name type="scientific">Coleophoma cylindrospora</name>
    <dbReference type="NCBI Taxonomy" id="1849047"/>
    <lineage>
        <taxon>Eukaryota</taxon>
        <taxon>Fungi</taxon>
        <taxon>Dikarya</taxon>
        <taxon>Ascomycota</taxon>
        <taxon>Pezizomycotina</taxon>
        <taxon>Leotiomycetes</taxon>
        <taxon>Helotiales</taxon>
        <taxon>Dermateaceae</taxon>
        <taxon>Coleophoma</taxon>
    </lineage>
</organism>
<name>A0A3D8SS09_9HELO</name>
<dbReference type="InterPro" id="IPR036910">
    <property type="entry name" value="HMG_box_dom_sf"/>
</dbReference>
<feature type="domain" description="HMG box" evidence="5">
    <location>
        <begin position="193"/>
        <end position="261"/>
    </location>
</feature>
<evidence type="ECO:0000256" key="2">
    <source>
        <dbReference type="ARBA" id="ARBA00023242"/>
    </source>
</evidence>
<feature type="compositionally biased region" description="Basic and acidic residues" evidence="4">
    <location>
        <begin position="111"/>
        <end position="120"/>
    </location>
</feature>
<dbReference type="Proteomes" id="UP000256645">
    <property type="component" value="Unassembled WGS sequence"/>
</dbReference>
<evidence type="ECO:0000259" key="5">
    <source>
        <dbReference type="PROSITE" id="PS50118"/>
    </source>
</evidence>
<evidence type="ECO:0000313" key="7">
    <source>
        <dbReference type="Proteomes" id="UP000256645"/>
    </source>
</evidence>
<dbReference type="EMBL" id="PDLM01000001">
    <property type="protein sequence ID" value="RDW89085.1"/>
    <property type="molecule type" value="Genomic_DNA"/>
</dbReference>
<evidence type="ECO:0000256" key="3">
    <source>
        <dbReference type="PROSITE-ProRule" id="PRU00267"/>
    </source>
</evidence>
<keyword evidence="7" id="KW-1185">Reference proteome</keyword>
<evidence type="ECO:0000313" key="6">
    <source>
        <dbReference type="EMBL" id="RDW89085.1"/>
    </source>
</evidence>
<keyword evidence="1 3" id="KW-0238">DNA-binding</keyword>
<feature type="DNA-binding region" description="HMG box" evidence="3">
    <location>
        <begin position="193"/>
        <end position="261"/>
    </location>
</feature>
<dbReference type="Pfam" id="PF00505">
    <property type="entry name" value="HMG_box"/>
    <property type="match status" value="1"/>
</dbReference>
<reference evidence="6 7" key="1">
    <citation type="journal article" date="2018" name="IMA Fungus">
        <title>IMA Genome-F 9: Draft genome sequence of Annulohypoxylon stygium, Aspergillus mulundensis, Berkeleyomyces basicola (syn. Thielaviopsis basicola), Ceratocystis smalleyi, two Cercospora beticola strains, Coleophoma cylindrospora, Fusarium fracticaudum, Phialophora cf. hyalina, and Morchella septimelata.</title>
        <authorList>
            <person name="Wingfield B.D."/>
            <person name="Bills G.F."/>
            <person name="Dong Y."/>
            <person name="Huang W."/>
            <person name="Nel W.J."/>
            <person name="Swalarsk-Parry B.S."/>
            <person name="Vaghefi N."/>
            <person name="Wilken P.M."/>
            <person name="An Z."/>
            <person name="de Beer Z.W."/>
            <person name="De Vos L."/>
            <person name="Chen L."/>
            <person name="Duong T.A."/>
            <person name="Gao Y."/>
            <person name="Hammerbacher A."/>
            <person name="Kikkert J.R."/>
            <person name="Li Y."/>
            <person name="Li H."/>
            <person name="Li K."/>
            <person name="Li Q."/>
            <person name="Liu X."/>
            <person name="Ma X."/>
            <person name="Naidoo K."/>
            <person name="Pethybridge S.J."/>
            <person name="Sun J."/>
            <person name="Steenkamp E.T."/>
            <person name="van der Nest M.A."/>
            <person name="van Wyk S."/>
            <person name="Wingfield M.J."/>
            <person name="Xiong C."/>
            <person name="Yue Q."/>
            <person name="Zhang X."/>
        </authorList>
    </citation>
    <scope>NUCLEOTIDE SEQUENCE [LARGE SCALE GENOMIC DNA]</scope>
    <source>
        <strain evidence="6 7">BP6252</strain>
    </source>
</reference>
<dbReference type="SMART" id="SM00398">
    <property type="entry name" value="HMG"/>
    <property type="match status" value="1"/>
</dbReference>
<protein>
    <recommendedName>
        <fullName evidence="5">HMG box domain-containing protein</fullName>
    </recommendedName>
</protein>
<feature type="region of interest" description="Disordered" evidence="4">
    <location>
        <begin position="256"/>
        <end position="311"/>
    </location>
</feature>
<keyword evidence="2 3" id="KW-0539">Nucleus</keyword>
<dbReference type="GO" id="GO:0000981">
    <property type="term" value="F:DNA-binding transcription factor activity, RNA polymerase II-specific"/>
    <property type="evidence" value="ECO:0007669"/>
    <property type="project" value="TreeGrafter"/>
</dbReference>